<accession>A0ABV1X6E6</accession>
<feature type="region of interest" description="Disordered" evidence="1">
    <location>
        <begin position="1"/>
        <end position="30"/>
    </location>
</feature>
<feature type="non-terminal residue" evidence="2">
    <location>
        <position position="1"/>
    </location>
</feature>
<evidence type="ECO:0000313" key="2">
    <source>
        <dbReference type="EMBL" id="MER7184592.1"/>
    </source>
</evidence>
<comment type="caution">
    <text evidence="2">The sequence shown here is derived from an EMBL/GenBank/DDBJ whole genome shotgun (WGS) entry which is preliminary data.</text>
</comment>
<gene>
    <name evidence="2" type="ORF">ABT404_34890</name>
</gene>
<sequence length="109" mass="12000">REGRPADPRQPVPQVPGERPPHDTPPLSAPTLDAALRRLSQDPSLRLTETGRLAIRWFHSHAVRPGEWEAVIDGLPPHSAFILAGVARECAQAWDDLACSLAEQMRRTG</sequence>
<dbReference type="Proteomes" id="UP001474181">
    <property type="component" value="Unassembled WGS sequence"/>
</dbReference>
<protein>
    <recommendedName>
        <fullName evidence="4">Transcriptional regulator</fullName>
    </recommendedName>
</protein>
<evidence type="ECO:0008006" key="4">
    <source>
        <dbReference type="Google" id="ProtNLM"/>
    </source>
</evidence>
<evidence type="ECO:0000313" key="3">
    <source>
        <dbReference type="Proteomes" id="UP001474181"/>
    </source>
</evidence>
<proteinExistence type="predicted"/>
<dbReference type="EMBL" id="JBEPEK010000348">
    <property type="protein sequence ID" value="MER7184592.1"/>
    <property type="molecule type" value="Genomic_DNA"/>
</dbReference>
<keyword evidence="3" id="KW-1185">Reference proteome</keyword>
<organism evidence="2 3">
    <name type="scientific">Streptomyces hyaluromycini</name>
    <dbReference type="NCBI Taxonomy" id="1377993"/>
    <lineage>
        <taxon>Bacteria</taxon>
        <taxon>Bacillati</taxon>
        <taxon>Actinomycetota</taxon>
        <taxon>Actinomycetes</taxon>
        <taxon>Kitasatosporales</taxon>
        <taxon>Streptomycetaceae</taxon>
        <taxon>Streptomyces</taxon>
    </lineage>
</organism>
<reference evidence="2 3" key="1">
    <citation type="submission" date="2024-06" db="EMBL/GenBank/DDBJ databases">
        <title>The Natural Products Discovery Center: Release of the First 8490 Sequenced Strains for Exploring Actinobacteria Biosynthetic Diversity.</title>
        <authorList>
            <person name="Kalkreuter E."/>
            <person name="Kautsar S.A."/>
            <person name="Yang D."/>
            <person name="Bader C.D."/>
            <person name="Teijaro C.N."/>
            <person name="Fluegel L."/>
            <person name="Davis C.M."/>
            <person name="Simpson J.R."/>
            <person name="Lauterbach L."/>
            <person name="Steele A.D."/>
            <person name="Gui C."/>
            <person name="Meng S."/>
            <person name="Li G."/>
            <person name="Viehrig K."/>
            <person name="Ye F."/>
            <person name="Su P."/>
            <person name="Kiefer A.F."/>
            <person name="Nichols A."/>
            <person name="Cepeda A.J."/>
            <person name="Yan W."/>
            <person name="Fan B."/>
            <person name="Jiang Y."/>
            <person name="Adhikari A."/>
            <person name="Zheng C.-J."/>
            <person name="Schuster L."/>
            <person name="Cowan T.M."/>
            <person name="Smanski M.J."/>
            <person name="Chevrette M.G."/>
            <person name="De Carvalho L.P.S."/>
            <person name="Shen B."/>
        </authorList>
    </citation>
    <scope>NUCLEOTIDE SEQUENCE [LARGE SCALE GENOMIC DNA]</scope>
    <source>
        <strain evidence="2 3">NPDC000234</strain>
    </source>
</reference>
<name>A0ABV1X6E6_9ACTN</name>
<evidence type="ECO:0000256" key="1">
    <source>
        <dbReference type="SAM" id="MobiDB-lite"/>
    </source>
</evidence>